<keyword evidence="2" id="KW-1185">Reference proteome</keyword>
<dbReference type="Proteomes" id="UP000584642">
    <property type="component" value="Unassembled WGS sequence"/>
</dbReference>
<accession>A0ABX2TA91</accession>
<evidence type="ECO:0008006" key="3">
    <source>
        <dbReference type="Google" id="ProtNLM"/>
    </source>
</evidence>
<dbReference type="RefSeq" id="WP_180281370.1">
    <property type="nucleotide sequence ID" value="NZ_JABFDB010000003.1"/>
</dbReference>
<dbReference type="EMBL" id="JABFDB010000003">
    <property type="protein sequence ID" value="NYZ19595.1"/>
    <property type="molecule type" value="Genomic_DNA"/>
</dbReference>
<evidence type="ECO:0000313" key="1">
    <source>
        <dbReference type="EMBL" id="NYZ19595.1"/>
    </source>
</evidence>
<gene>
    <name evidence="1" type="ORF">HND93_07715</name>
</gene>
<reference evidence="1 2" key="1">
    <citation type="submission" date="2020-05" db="EMBL/GenBank/DDBJ databases">
        <title>Azospirillum oleiclasticum sp. nov, a nitrogen-fixing and heavy crude oil-emulsifying bacterium isolated from the crude oil of Yumen Oilfield.</title>
        <authorList>
            <person name="Wu D."/>
            <person name="Cai M."/>
            <person name="Zhang X."/>
        </authorList>
    </citation>
    <scope>NUCLEOTIDE SEQUENCE [LARGE SCALE GENOMIC DNA]</scope>
    <source>
        <strain evidence="1 2">ROY-1-1-2</strain>
    </source>
</reference>
<proteinExistence type="predicted"/>
<sequence length="283" mass="32086">MSTTNSLTIVVDSCDRYDSVPYQFKAVAEEWSRNGGRVSVVDRPDATLDGDLVIAHVDLTVVPETYRRAFAGHRRVLNAAVTDISKRRISRNLITSPDQWDGPVIIKTDLNHGGWPELDRFRERGLAARALGKLVRRAPWQVTGMLSAAHYPVFAHPRDVPWFVWRHPRLVVEKLRPEKRGDLYCLRQHIFLGDRAIDTILYARHPVVKAGNIVRRETLDGPPPEILALRREFGFDFGKFDYAISDGEVVVYDVNRTPSFGDDPEGRERHTARVLTPGLAAFL</sequence>
<organism evidence="1 2">
    <name type="scientific">Azospirillum oleiclasticum</name>
    <dbReference type="NCBI Taxonomy" id="2735135"/>
    <lineage>
        <taxon>Bacteria</taxon>
        <taxon>Pseudomonadati</taxon>
        <taxon>Pseudomonadota</taxon>
        <taxon>Alphaproteobacteria</taxon>
        <taxon>Rhodospirillales</taxon>
        <taxon>Azospirillaceae</taxon>
        <taxon>Azospirillum</taxon>
    </lineage>
</organism>
<comment type="caution">
    <text evidence="1">The sequence shown here is derived from an EMBL/GenBank/DDBJ whole genome shotgun (WGS) entry which is preliminary data.</text>
</comment>
<evidence type="ECO:0000313" key="2">
    <source>
        <dbReference type="Proteomes" id="UP000584642"/>
    </source>
</evidence>
<protein>
    <recommendedName>
        <fullName evidence="3">ATP-grasp domain-containing protein</fullName>
    </recommendedName>
</protein>
<name>A0ABX2TA91_9PROT</name>